<protein>
    <submittedName>
        <fullName evidence="2">Uncharacterized protein</fullName>
    </submittedName>
</protein>
<proteinExistence type="predicted"/>
<dbReference type="Proteomes" id="UP000765509">
    <property type="component" value="Unassembled WGS sequence"/>
</dbReference>
<comment type="caution">
    <text evidence="2">The sequence shown here is derived from an EMBL/GenBank/DDBJ whole genome shotgun (WGS) entry which is preliminary data.</text>
</comment>
<name>A0A9Q3EUY2_9BASI</name>
<evidence type="ECO:0000313" key="3">
    <source>
        <dbReference type="Proteomes" id="UP000765509"/>
    </source>
</evidence>
<gene>
    <name evidence="2" type="ORF">O181_068496</name>
</gene>
<accession>A0A9Q3EUY2</accession>
<dbReference type="AlphaFoldDB" id="A0A9Q3EUY2"/>
<evidence type="ECO:0000256" key="1">
    <source>
        <dbReference type="SAM" id="MobiDB-lite"/>
    </source>
</evidence>
<keyword evidence="3" id="KW-1185">Reference proteome</keyword>
<sequence>MWSEMMKPYPSANGHQDLQQANRNDSGRLALSPQVLLCPPSNGHFTPQPEQSDHLANEVWRWQEVIRAWADRHHVLSPMEFKSQKPSQTKEPRIPGPSPSSQPPEDVTTREPEPEVAPTQSMEEPFAAVHESINRILLQNHYFLHMIPFVDAAHRNEMHWEFWEELNSLLAQELEAYPKGDITGIVSKFLEK</sequence>
<evidence type="ECO:0000313" key="2">
    <source>
        <dbReference type="EMBL" id="MBW0528781.1"/>
    </source>
</evidence>
<reference evidence="2" key="1">
    <citation type="submission" date="2021-03" db="EMBL/GenBank/DDBJ databases">
        <title>Draft genome sequence of rust myrtle Austropuccinia psidii MF-1, a brazilian biotype.</title>
        <authorList>
            <person name="Quecine M.C."/>
            <person name="Pachon D.M.R."/>
            <person name="Bonatelli M.L."/>
            <person name="Correr F.H."/>
            <person name="Franceschini L.M."/>
            <person name="Leite T.F."/>
            <person name="Margarido G.R.A."/>
            <person name="Almeida C.A."/>
            <person name="Ferrarezi J.A."/>
            <person name="Labate C.A."/>
        </authorList>
    </citation>
    <scope>NUCLEOTIDE SEQUENCE</scope>
    <source>
        <strain evidence="2">MF-1</strain>
    </source>
</reference>
<dbReference type="EMBL" id="AVOT02034627">
    <property type="protein sequence ID" value="MBW0528781.1"/>
    <property type="molecule type" value="Genomic_DNA"/>
</dbReference>
<feature type="region of interest" description="Disordered" evidence="1">
    <location>
        <begin position="78"/>
        <end position="122"/>
    </location>
</feature>
<organism evidence="2 3">
    <name type="scientific">Austropuccinia psidii MF-1</name>
    <dbReference type="NCBI Taxonomy" id="1389203"/>
    <lineage>
        <taxon>Eukaryota</taxon>
        <taxon>Fungi</taxon>
        <taxon>Dikarya</taxon>
        <taxon>Basidiomycota</taxon>
        <taxon>Pucciniomycotina</taxon>
        <taxon>Pucciniomycetes</taxon>
        <taxon>Pucciniales</taxon>
        <taxon>Sphaerophragmiaceae</taxon>
        <taxon>Austropuccinia</taxon>
    </lineage>
</organism>